<dbReference type="PROSITE" id="PS50022">
    <property type="entry name" value="FA58C_3"/>
    <property type="match status" value="1"/>
</dbReference>
<sequence length="979" mass="103956">MCKKLVLLMVLLGLLLCPASHAASIIWVSQAYDTDGDGVQDDLAAEDFVRSLGYDLDVQRGNWTALDAAKIAAFDAADLIIFSRSTNSADYANDATEIAQWNSITTPIINMTAYTARANRWQWVNSDTVNNLTGPAMDVLLPEHPIFTGVTLGASNQVQLVDGTTGTGQTSFIGTLNVGSGTVLVSTGTSTCIAEWPAGEPYYAGAGTPASNRMLFCMGTQESGATPQGAFNLTDTGKAVFANAILYMMGVSIEPGRAASPTPEDGKTDVPRDVVLGWTPGEAVATQDVYFGASLDEVEAASRANPMGVLVSQGQSGATYAPDGLLDFSQTYYWRVDGFEADGVTMYVGNVWSFTTEPVAYAIEGIVATTNGVSEEGSGPERTIDGSGLNADDQHSTEAGDMWLAGAPADETLWIQYEFDKVYKLYELLVWNYNVMFEPVLGFGLKDVTIEYSADGAEWMVLGDAEFARATARADYAANTVVDMQGVAAKSVRLSVNSGHGMLGQYGLSEVSFTYIPVQAREPQPADGATDVDPAAALSWRAGREATSHEVHFGTDPEDLPLVGSPAQAAFTPAALDFGTTYYWRIDEVGDEVWAGEPWSFSTLEFALIEGFETYTDDIDAGEAIFDTWIDGWVNNTGSTVGYLETPFAERTIVRSGRQSMPLFYDNTSSPFYSETSRTFATPQNWTGNGADTLRLFVAGQAPAFVEAADGAILMNGIGTDIWDAADQFRYAHKNLSGSGSITARVEYLDASANSWVKVGVMIRQNAEAGAVNVFMALTGGDGGGATFQQRMTAGGASVSQHTYADGPLAPPYWVRVTREGNTLMGYTSPDGENWTQRGDTITLAMADPVLIGLAVTSHNANQATSAEFSNVAFTGNVTGNWQIGEIGATQPAGNAVSPLYVMLKDAAGQTAVVTHPNGNIVGRSGWNEWQIPMSDFAGVNLSRVDTMAIGVGSRTSPTAGGAGTIYVDDIGFGKPAAE</sequence>
<dbReference type="InterPro" id="IPR000421">
    <property type="entry name" value="FA58C"/>
</dbReference>
<dbReference type="SUPFAM" id="SSF49899">
    <property type="entry name" value="Concanavalin A-like lectins/glucanases"/>
    <property type="match status" value="1"/>
</dbReference>
<evidence type="ECO:0000313" key="3">
    <source>
        <dbReference type="EMBL" id="MDI6447418.1"/>
    </source>
</evidence>
<dbReference type="Proteomes" id="UP001431776">
    <property type="component" value="Unassembled WGS sequence"/>
</dbReference>
<proteinExistence type="predicted"/>
<comment type="caution">
    <text evidence="3">The sequence shown here is derived from an EMBL/GenBank/DDBJ whole genome shotgun (WGS) entry which is preliminary data.</text>
</comment>
<feature type="chain" id="PRO_5043745293" description="F5/8 type C domain-containing protein" evidence="1">
    <location>
        <begin position="23"/>
        <end position="979"/>
    </location>
</feature>
<dbReference type="AlphaFoldDB" id="A0AAW6TWF2"/>
<gene>
    <name evidence="3" type="ORF">QJ522_00050</name>
</gene>
<dbReference type="InterPro" id="IPR008979">
    <property type="entry name" value="Galactose-bd-like_sf"/>
</dbReference>
<dbReference type="RefSeq" id="WP_349242828.1">
    <property type="nucleotide sequence ID" value="NZ_JASCXX010000001.1"/>
</dbReference>
<protein>
    <recommendedName>
        <fullName evidence="2">F5/8 type C domain-containing protein</fullName>
    </recommendedName>
</protein>
<feature type="domain" description="F5/8 type C" evidence="2">
    <location>
        <begin position="356"/>
        <end position="494"/>
    </location>
</feature>
<organism evidence="3 4">
    <name type="scientific">Anaerobaca lacustris</name>
    <dbReference type="NCBI Taxonomy" id="3044600"/>
    <lineage>
        <taxon>Bacteria</taxon>
        <taxon>Pseudomonadati</taxon>
        <taxon>Planctomycetota</taxon>
        <taxon>Phycisphaerae</taxon>
        <taxon>Sedimentisphaerales</taxon>
        <taxon>Anaerobacaceae</taxon>
        <taxon>Anaerobaca</taxon>
    </lineage>
</organism>
<dbReference type="InterPro" id="IPR013320">
    <property type="entry name" value="ConA-like_dom_sf"/>
</dbReference>
<keyword evidence="4" id="KW-1185">Reference proteome</keyword>
<name>A0AAW6TWF2_9BACT</name>
<dbReference type="Gene3D" id="2.60.120.260">
    <property type="entry name" value="Galactose-binding domain-like"/>
    <property type="match status" value="1"/>
</dbReference>
<evidence type="ECO:0000256" key="1">
    <source>
        <dbReference type="SAM" id="SignalP"/>
    </source>
</evidence>
<dbReference type="Gene3D" id="2.60.120.430">
    <property type="entry name" value="Galactose-binding lectin"/>
    <property type="match status" value="1"/>
</dbReference>
<accession>A0AAW6TWF2</accession>
<evidence type="ECO:0000313" key="4">
    <source>
        <dbReference type="Proteomes" id="UP001431776"/>
    </source>
</evidence>
<dbReference type="Gene3D" id="2.60.40.10">
    <property type="entry name" value="Immunoglobulins"/>
    <property type="match status" value="2"/>
</dbReference>
<feature type="signal peptide" evidence="1">
    <location>
        <begin position="1"/>
        <end position="22"/>
    </location>
</feature>
<dbReference type="EMBL" id="JASCXX010000001">
    <property type="protein sequence ID" value="MDI6447418.1"/>
    <property type="molecule type" value="Genomic_DNA"/>
</dbReference>
<keyword evidence="1" id="KW-0732">Signal</keyword>
<dbReference type="InterPro" id="IPR013783">
    <property type="entry name" value="Ig-like_fold"/>
</dbReference>
<dbReference type="Gene3D" id="2.60.120.200">
    <property type="match status" value="1"/>
</dbReference>
<dbReference type="SUPFAM" id="SSF49785">
    <property type="entry name" value="Galactose-binding domain-like"/>
    <property type="match status" value="1"/>
</dbReference>
<evidence type="ECO:0000259" key="2">
    <source>
        <dbReference type="PROSITE" id="PS50022"/>
    </source>
</evidence>
<reference evidence="3" key="1">
    <citation type="submission" date="2023-05" db="EMBL/GenBank/DDBJ databases">
        <title>Anaerotaeda fermentans gen. nov., sp. nov., a novel anaerobic planctomycete of the new family within the order Sedimentisphaerales isolated from Taman Peninsula, Russia.</title>
        <authorList>
            <person name="Khomyakova M.A."/>
            <person name="Merkel A.Y."/>
            <person name="Slobodkin A.I."/>
        </authorList>
    </citation>
    <scope>NUCLEOTIDE SEQUENCE</scope>
    <source>
        <strain evidence="3">M17dextr</strain>
    </source>
</reference>